<reference evidence="1" key="1">
    <citation type="submission" date="2023-08" db="EMBL/GenBank/DDBJ databases">
        <title>Pelteobagrus vachellii genome.</title>
        <authorList>
            <person name="Liu H."/>
        </authorList>
    </citation>
    <scope>NUCLEOTIDE SEQUENCE</scope>
    <source>
        <strain evidence="1">PRFRI_2022a</strain>
        <tissue evidence="1">Muscle</tissue>
    </source>
</reference>
<gene>
    <name evidence="1" type="ORF">Q7C36_008244</name>
</gene>
<dbReference type="Proteomes" id="UP001187315">
    <property type="component" value="Unassembled WGS sequence"/>
</dbReference>
<keyword evidence="2" id="KW-1185">Reference proteome</keyword>
<comment type="caution">
    <text evidence="1">The sequence shown here is derived from an EMBL/GenBank/DDBJ whole genome shotgun (WGS) entry which is preliminary data.</text>
</comment>
<proteinExistence type="predicted"/>
<evidence type="ECO:0000313" key="2">
    <source>
        <dbReference type="Proteomes" id="UP001187315"/>
    </source>
</evidence>
<name>A0AA88NBR7_TACVA</name>
<evidence type="ECO:0000313" key="1">
    <source>
        <dbReference type="EMBL" id="KAK2853043.1"/>
    </source>
</evidence>
<sequence length="126" mass="14505">MKYSCSGSYLLHFTEENFTSFARRVKIRLSPCSRPATGRWRNSYKKRWQHEHNSQPVLTLVQLSRTPIVTETGTSERDGTQPCQSCCEEHNIRARIGSYKMAPMPAVPDGQTDQWQLALMSLHISY</sequence>
<dbReference type="AlphaFoldDB" id="A0AA88NBR7"/>
<accession>A0AA88NBR7</accession>
<protein>
    <submittedName>
        <fullName evidence="1">Uncharacterized protein</fullName>
    </submittedName>
</protein>
<organism evidence="1 2">
    <name type="scientific">Tachysurus vachellii</name>
    <name type="common">Darkbarbel catfish</name>
    <name type="synonym">Pelteobagrus vachellii</name>
    <dbReference type="NCBI Taxonomy" id="175792"/>
    <lineage>
        <taxon>Eukaryota</taxon>
        <taxon>Metazoa</taxon>
        <taxon>Chordata</taxon>
        <taxon>Craniata</taxon>
        <taxon>Vertebrata</taxon>
        <taxon>Euteleostomi</taxon>
        <taxon>Actinopterygii</taxon>
        <taxon>Neopterygii</taxon>
        <taxon>Teleostei</taxon>
        <taxon>Ostariophysi</taxon>
        <taxon>Siluriformes</taxon>
        <taxon>Bagridae</taxon>
        <taxon>Tachysurus</taxon>
    </lineage>
</organism>
<dbReference type="EMBL" id="JAVHJS010000007">
    <property type="protein sequence ID" value="KAK2853043.1"/>
    <property type="molecule type" value="Genomic_DNA"/>
</dbReference>